<name>A0ABS3Q2C3_9GAMM</name>
<dbReference type="PANTHER" id="PTHR34596">
    <property type="entry name" value="CHITOPORIN"/>
    <property type="match status" value="1"/>
</dbReference>
<accession>A0ABS3Q2C3</accession>
<reference evidence="5 6" key="1">
    <citation type="submission" date="2021-03" db="EMBL/GenBank/DDBJ databases">
        <title>Thiomicrorhabdus sp.nov.,novel sulfur-oxidizing bacteria isolated from coastal sediment.</title>
        <authorList>
            <person name="Liu X."/>
        </authorList>
    </citation>
    <scope>NUCLEOTIDE SEQUENCE [LARGE SCALE GENOMIC DNA]</scope>
    <source>
        <strain evidence="5 6">6S2-11</strain>
    </source>
</reference>
<keyword evidence="2" id="KW-0813">Transport</keyword>
<evidence type="ECO:0000256" key="2">
    <source>
        <dbReference type="ARBA" id="ARBA00022448"/>
    </source>
</evidence>
<comment type="similarity">
    <text evidence="1">Belongs to the outer membrane porin (Opr) (TC 1.B.25) family.</text>
</comment>
<comment type="caution">
    <text evidence="5">The sequence shown here is derived from an EMBL/GenBank/DDBJ whole genome shotgun (WGS) entry which is preliminary data.</text>
</comment>
<proteinExistence type="inferred from homology"/>
<dbReference type="InterPro" id="IPR005318">
    <property type="entry name" value="OM_porin_bac"/>
</dbReference>
<dbReference type="InterPro" id="IPR023614">
    <property type="entry name" value="Porin_dom_sf"/>
</dbReference>
<evidence type="ECO:0000256" key="4">
    <source>
        <dbReference type="SAM" id="SignalP"/>
    </source>
</evidence>
<evidence type="ECO:0000256" key="1">
    <source>
        <dbReference type="ARBA" id="ARBA00009075"/>
    </source>
</evidence>
<evidence type="ECO:0000313" key="6">
    <source>
        <dbReference type="Proteomes" id="UP000664835"/>
    </source>
</evidence>
<evidence type="ECO:0000313" key="5">
    <source>
        <dbReference type="EMBL" id="MBO1926094.1"/>
    </source>
</evidence>
<feature type="chain" id="PRO_5046543454" evidence="4">
    <location>
        <begin position="22"/>
        <end position="434"/>
    </location>
</feature>
<gene>
    <name evidence="5" type="ORF">J3998_00770</name>
</gene>
<feature type="signal peptide" evidence="4">
    <location>
        <begin position="1"/>
        <end position="21"/>
    </location>
</feature>
<evidence type="ECO:0000256" key="3">
    <source>
        <dbReference type="ARBA" id="ARBA00022729"/>
    </source>
</evidence>
<keyword evidence="6" id="KW-1185">Reference proteome</keyword>
<keyword evidence="3 4" id="KW-0732">Signal</keyword>
<dbReference type="EMBL" id="JAGETV010000001">
    <property type="protein sequence ID" value="MBO1926094.1"/>
    <property type="molecule type" value="Genomic_DNA"/>
</dbReference>
<dbReference type="Gene3D" id="2.40.160.10">
    <property type="entry name" value="Porin"/>
    <property type="match status" value="1"/>
</dbReference>
<protein>
    <submittedName>
        <fullName evidence="5">OprD family outer membrane porin</fullName>
    </submittedName>
</protein>
<dbReference type="RefSeq" id="WP_208146405.1">
    <property type="nucleotide sequence ID" value="NZ_JAGETV010000001.1"/>
</dbReference>
<dbReference type="Pfam" id="PF03573">
    <property type="entry name" value="OprD"/>
    <property type="match status" value="1"/>
</dbReference>
<organism evidence="5 6">
    <name type="scientific">Thiomicrorhabdus marina</name>
    <dbReference type="NCBI Taxonomy" id="2818442"/>
    <lineage>
        <taxon>Bacteria</taxon>
        <taxon>Pseudomonadati</taxon>
        <taxon>Pseudomonadota</taxon>
        <taxon>Gammaproteobacteria</taxon>
        <taxon>Thiotrichales</taxon>
        <taxon>Piscirickettsiaceae</taxon>
        <taxon>Thiomicrorhabdus</taxon>
    </lineage>
</organism>
<dbReference type="SUPFAM" id="SSF56935">
    <property type="entry name" value="Porins"/>
    <property type="match status" value="1"/>
</dbReference>
<dbReference type="PANTHER" id="PTHR34596:SF2">
    <property type="entry name" value="CHITOPORIN"/>
    <property type="match status" value="1"/>
</dbReference>
<dbReference type="Proteomes" id="UP000664835">
    <property type="component" value="Unassembled WGS sequence"/>
</dbReference>
<sequence>MQLKPIIVAVTLGVISNSAYAKNFTIDGEDKGNLDFMFKALTVVDGKSNGFDPNYGTAELLKMKYTSVRWNGVNLSAGFYMDGDLLGNNLDNPSADDKIARGLYTAGDTHANSLMGELNLTGKHGDFGWFVGRTIFKSPLTVSSSSTMPSFHHGYGINYKVNEAIKLSATQITKMAFGARTATEWGLIGEGTGTSGTAINPTSMQAKFIDIEEATLGVGTPETNGITAVNADFNISKASKVSIWNYYADKISNNFYVQGQHKFKIADKRALKVEAQLLNQKEVGTGLAGELDYTLVGAKATYISKGWSAYLAANSSSGDTAMLNAWGGDPAYTSTIFSRNAYRENVTAYKVGGKYKITPKWILSAAYADYGQSDTTVGSLAAASDATEFDISLAWKYSKNLTFKAFHVSRTSEYDTDSNDRTQSHSRIVMVWKY</sequence>